<dbReference type="AlphaFoldDB" id="A0A7G5EMX3"/>
<organism evidence="1 2">
    <name type="scientific">Comamonas piscis</name>
    <dbReference type="NCBI Taxonomy" id="1562974"/>
    <lineage>
        <taxon>Bacteria</taxon>
        <taxon>Pseudomonadati</taxon>
        <taxon>Pseudomonadota</taxon>
        <taxon>Betaproteobacteria</taxon>
        <taxon>Burkholderiales</taxon>
        <taxon>Comamonadaceae</taxon>
        <taxon>Comamonas</taxon>
    </lineage>
</organism>
<proteinExistence type="predicted"/>
<evidence type="ECO:0000313" key="2">
    <source>
        <dbReference type="Proteomes" id="UP000515240"/>
    </source>
</evidence>
<name>A0A7G5EMX3_9BURK</name>
<accession>A0A7G5EMX3</accession>
<dbReference type="EMBL" id="CP058554">
    <property type="protein sequence ID" value="QMV75348.1"/>
    <property type="molecule type" value="Genomic_DNA"/>
</dbReference>
<gene>
    <name evidence="1" type="ORF">HS961_22315</name>
</gene>
<reference evidence="1 2" key="1">
    <citation type="journal article" date="2020" name="G3 (Bethesda)">
        <title>CeMbio - The Caenorhabditis elegans Microbiome Resource.</title>
        <authorList>
            <person name="Dirksen P."/>
            <person name="Assie A."/>
            <person name="Zimmermann J."/>
            <person name="Zhang F."/>
            <person name="Tietje A.M."/>
            <person name="Marsh S.A."/>
            <person name="Felix M.A."/>
            <person name="Shapira M."/>
            <person name="Kaleta C."/>
            <person name="Schulenburg H."/>
            <person name="Samuel B."/>
        </authorList>
    </citation>
    <scope>NUCLEOTIDE SEQUENCE [LARGE SCALE GENOMIC DNA]</scope>
    <source>
        <strain evidence="1 2">BIGb0172</strain>
    </source>
</reference>
<evidence type="ECO:0008006" key="3">
    <source>
        <dbReference type="Google" id="ProtNLM"/>
    </source>
</evidence>
<sequence length="147" mass="15999">MTARHTTQAKVQNLATKSLELSLAAPQVVAQRVGRMMLAGSQPSARDQQEFYRMGNEKVTAFYESWIGMWTQACTSYWQTAASLCTTPNLLAPTTSNPLAAFGVGKATSRMVSQQVQAVTDVLNAGISPVHAKAVRNAKRLSRISKR</sequence>
<dbReference type="NCBIfam" id="NF045536">
    <property type="entry name" value="phasin_PhaP6"/>
    <property type="match status" value="1"/>
</dbReference>
<dbReference type="KEGG" id="cpis:HS961_22315"/>
<evidence type="ECO:0000313" key="1">
    <source>
        <dbReference type="EMBL" id="QMV75348.1"/>
    </source>
</evidence>
<dbReference type="Proteomes" id="UP000515240">
    <property type="component" value="Chromosome"/>
</dbReference>
<protein>
    <recommendedName>
        <fullName evidence="3">Phasin family protein</fullName>
    </recommendedName>
</protein>
<dbReference type="RefSeq" id="WP_182325604.1">
    <property type="nucleotide sequence ID" value="NZ_CP058554.1"/>
</dbReference>
<keyword evidence="2" id="KW-1185">Reference proteome</keyword>
<dbReference type="InterPro" id="IPR053785">
    <property type="entry name" value="PhaP6-like"/>
</dbReference>